<comment type="caution">
    <text evidence="2">The sequence shown here is derived from an EMBL/GenBank/DDBJ whole genome shotgun (WGS) entry which is preliminary data.</text>
</comment>
<protein>
    <submittedName>
        <fullName evidence="2">UDP-4-amino-4, 6-dideoxy-N-acetyl-beta-L-altrosamine N-acetyltransferase</fullName>
        <ecNumber evidence="2">2.3.1.202</ecNumber>
    </submittedName>
</protein>
<reference evidence="2 3" key="1">
    <citation type="submission" date="2023-01" db="EMBL/GenBank/DDBJ databases">
        <title>Description of Helicobacter ibis sp. nov. isolated from faecal droppings of black-faced ibis (Theristicus melanopis).</title>
        <authorList>
            <person name="Lopez-Cantillo M."/>
            <person name="Vidal-Veuthey B."/>
            <person name="Mella A."/>
            <person name="De La Haba R."/>
            <person name="Collado L."/>
        </authorList>
    </citation>
    <scope>NUCLEOTIDE SEQUENCE [LARGE SCALE GENOMIC DNA]</scope>
    <source>
        <strain evidence="2 3">A82</strain>
    </source>
</reference>
<dbReference type="SUPFAM" id="SSF102588">
    <property type="entry name" value="LmbE-like"/>
    <property type="match status" value="1"/>
</dbReference>
<dbReference type="PANTHER" id="PTHR43415:SF3">
    <property type="entry name" value="GNAT-FAMILY ACETYLTRANSFERASE"/>
    <property type="match status" value="1"/>
</dbReference>
<dbReference type="Gene3D" id="3.40.630.30">
    <property type="match status" value="1"/>
</dbReference>
<dbReference type="EMBL" id="JAQHXR010000004">
    <property type="protein sequence ID" value="MDA3969391.1"/>
    <property type="molecule type" value="Genomic_DNA"/>
</dbReference>
<keyword evidence="3" id="KW-1185">Reference proteome</keyword>
<dbReference type="PANTHER" id="PTHR43415">
    <property type="entry name" value="SPERMIDINE N(1)-ACETYLTRANSFERASE"/>
    <property type="match status" value="1"/>
</dbReference>
<dbReference type="Proteomes" id="UP001210261">
    <property type="component" value="Unassembled WGS sequence"/>
</dbReference>
<dbReference type="InterPro" id="IPR000182">
    <property type="entry name" value="GNAT_dom"/>
</dbReference>
<dbReference type="CDD" id="cd04301">
    <property type="entry name" value="NAT_SF"/>
    <property type="match status" value="1"/>
</dbReference>
<dbReference type="InterPro" id="IPR003737">
    <property type="entry name" value="GlcNAc_PI_deacetylase-related"/>
</dbReference>
<dbReference type="GO" id="GO:0016746">
    <property type="term" value="F:acyltransferase activity"/>
    <property type="evidence" value="ECO:0007669"/>
    <property type="project" value="UniProtKB-KW"/>
</dbReference>
<dbReference type="InterPro" id="IPR020036">
    <property type="entry name" value="PseH"/>
</dbReference>
<sequence length="400" mass="46138">MRNKTILIVVAHPDDEVLGCFGTIARMIKEGHRAYTLVLGEGKSSRAVKRSDITQESYDILDDEFYKANKSIGISEVFRERFPDNAFDSVPLLEIIKSIEKIKQKTKPDIIFTHYESDLNIDHKITFQAVLTATRPMRDECVREIYSFEVLSSTEWKYPHSFSPNVFFDISDTLELKINAMNLYKSELCEYPHPRSLTGIELNAKYRGLQVGLSSVESFMLIRLVNHCKIEFKSFSELDINEIAIIFAWRNDARVCEFMKTKNFSWEIHNKFIESLKDRKDKEYFLVYSGDVAIGVVYFVDINSDSCEFGIYANPNLKGYGKILMQHLLDYAKNTLKVKTLYSSVYTKNKRALKLYESFGFEIQENKEMSFVKLDLSAGGGGLLSFSRFNLSYRSFRGVA</sequence>
<accession>A0ABT4VFA3</accession>
<name>A0ABT4VFA3_9HELI</name>
<evidence type="ECO:0000313" key="3">
    <source>
        <dbReference type="Proteomes" id="UP001210261"/>
    </source>
</evidence>
<feature type="domain" description="N-acetyltransferase" evidence="1">
    <location>
        <begin position="230"/>
        <end position="379"/>
    </location>
</feature>
<evidence type="ECO:0000259" key="1">
    <source>
        <dbReference type="PROSITE" id="PS51186"/>
    </source>
</evidence>
<dbReference type="InterPro" id="IPR016181">
    <property type="entry name" value="Acyl_CoA_acyltransferase"/>
</dbReference>
<organism evidence="2 3">
    <name type="scientific">Helicobacter ibis</name>
    <dbReference type="NCBI Taxonomy" id="2962633"/>
    <lineage>
        <taxon>Bacteria</taxon>
        <taxon>Pseudomonadati</taxon>
        <taxon>Campylobacterota</taxon>
        <taxon>Epsilonproteobacteria</taxon>
        <taxon>Campylobacterales</taxon>
        <taxon>Helicobacteraceae</taxon>
        <taxon>Helicobacter</taxon>
    </lineage>
</organism>
<dbReference type="PROSITE" id="PS51186">
    <property type="entry name" value="GNAT"/>
    <property type="match status" value="1"/>
</dbReference>
<dbReference type="Pfam" id="PF13302">
    <property type="entry name" value="Acetyltransf_3"/>
    <property type="match status" value="1"/>
</dbReference>
<dbReference type="NCBIfam" id="TIGR03585">
    <property type="entry name" value="PseH"/>
    <property type="match status" value="1"/>
</dbReference>
<keyword evidence="2" id="KW-0808">Transferase</keyword>
<dbReference type="InterPro" id="IPR024078">
    <property type="entry name" value="LmbE-like_dom_sf"/>
</dbReference>
<dbReference type="Gene3D" id="3.40.50.10320">
    <property type="entry name" value="LmbE-like"/>
    <property type="match status" value="1"/>
</dbReference>
<evidence type="ECO:0000313" key="2">
    <source>
        <dbReference type="EMBL" id="MDA3969391.1"/>
    </source>
</evidence>
<dbReference type="Pfam" id="PF02585">
    <property type="entry name" value="PIG-L"/>
    <property type="match status" value="1"/>
</dbReference>
<dbReference type="EC" id="2.3.1.202" evidence="2"/>
<keyword evidence="2" id="KW-0012">Acyltransferase</keyword>
<dbReference type="RefSeq" id="WP_271021747.1">
    <property type="nucleotide sequence ID" value="NZ_JAQHXR010000004.1"/>
</dbReference>
<gene>
    <name evidence="2" type="primary">pseH</name>
    <name evidence="2" type="ORF">PF021_06880</name>
</gene>
<dbReference type="SUPFAM" id="SSF55729">
    <property type="entry name" value="Acyl-CoA N-acyltransferases (Nat)"/>
    <property type="match status" value="1"/>
</dbReference>
<proteinExistence type="predicted"/>